<feature type="transmembrane region" description="Helical" evidence="2">
    <location>
        <begin position="6"/>
        <end position="26"/>
    </location>
</feature>
<evidence type="ECO:0000313" key="4">
    <source>
        <dbReference type="Proteomes" id="UP001597036"/>
    </source>
</evidence>
<organism evidence="3 4">
    <name type="scientific">Alloscardovia venturai</name>
    <dbReference type="NCBI Taxonomy" id="1769421"/>
    <lineage>
        <taxon>Bacteria</taxon>
        <taxon>Bacillati</taxon>
        <taxon>Actinomycetota</taxon>
        <taxon>Actinomycetes</taxon>
        <taxon>Bifidobacteriales</taxon>
        <taxon>Bifidobacteriaceae</taxon>
        <taxon>Alloscardovia</taxon>
    </lineage>
</organism>
<proteinExistence type="predicted"/>
<reference evidence="4" key="1">
    <citation type="journal article" date="2019" name="Int. J. Syst. Evol. Microbiol.">
        <title>The Global Catalogue of Microorganisms (GCM) 10K type strain sequencing project: providing services to taxonomists for standard genome sequencing and annotation.</title>
        <authorList>
            <consortium name="The Broad Institute Genomics Platform"/>
            <consortium name="The Broad Institute Genome Sequencing Center for Infectious Disease"/>
            <person name="Wu L."/>
            <person name="Ma J."/>
        </authorList>
    </citation>
    <scope>NUCLEOTIDE SEQUENCE [LARGE SCALE GENOMIC DNA]</scope>
    <source>
        <strain evidence="4">CCM 8604</strain>
    </source>
</reference>
<comment type="caution">
    <text evidence="3">The sequence shown here is derived from an EMBL/GenBank/DDBJ whole genome shotgun (WGS) entry which is preliminary data.</text>
</comment>
<evidence type="ECO:0000256" key="2">
    <source>
        <dbReference type="SAM" id="Phobius"/>
    </source>
</evidence>
<keyword evidence="2" id="KW-0812">Transmembrane</keyword>
<keyword evidence="2" id="KW-0472">Membrane</keyword>
<dbReference type="EMBL" id="JBHTHQ010000021">
    <property type="protein sequence ID" value="MFD0705349.1"/>
    <property type="molecule type" value="Genomic_DNA"/>
</dbReference>
<dbReference type="Proteomes" id="UP001597036">
    <property type="component" value="Unassembled WGS sequence"/>
</dbReference>
<protein>
    <submittedName>
        <fullName evidence="3">AEC family transporter</fullName>
    </submittedName>
</protein>
<feature type="transmembrane region" description="Helical" evidence="2">
    <location>
        <begin position="164"/>
        <end position="184"/>
    </location>
</feature>
<keyword evidence="1" id="KW-0813">Transport</keyword>
<dbReference type="RefSeq" id="WP_377939039.1">
    <property type="nucleotide sequence ID" value="NZ_JBHTHQ010000021.1"/>
</dbReference>
<feature type="transmembrane region" description="Helical" evidence="2">
    <location>
        <begin position="190"/>
        <end position="213"/>
    </location>
</feature>
<feature type="transmembrane region" description="Helical" evidence="2">
    <location>
        <begin position="253"/>
        <end position="273"/>
    </location>
</feature>
<evidence type="ECO:0000256" key="1">
    <source>
        <dbReference type="ARBA" id="ARBA00022448"/>
    </source>
</evidence>
<feature type="transmembrane region" description="Helical" evidence="2">
    <location>
        <begin position="225"/>
        <end position="247"/>
    </location>
</feature>
<feature type="transmembrane region" description="Helical" evidence="2">
    <location>
        <begin position="119"/>
        <end position="143"/>
    </location>
</feature>
<dbReference type="PANTHER" id="PTHR36838:SF3">
    <property type="entry name" value="TRANSPORTER AUXIN EFFLUX CARRIER EC FAMILY"/>
    <property type="match status" value="1"/>
</dbReference>
<gene>
    <name evidence="3" type="ORF">ACFQY8_06280</name>
</gene>
<feature type="transmembrane region" description="Helical" evidence="2">
    <location>
        <begin position="285"/>
        <end position="307"/>
    </location>
</feature>
<name>A0ABW2Y7W4_9BIFI</name>
<keyword evidence="2" id="KW-1133">Transmembrane helix</keyword>
<evidence type="ECO:0000313" key="3">
    <source>
        <dbReference type="EMBL" id="MFD0705349.1"/>
    </source>
</evidence>
<sequence length="308" mass="32900">MVGVLLNAFAFILIIIIGRILDAFHVLPANASATLKKILINITLPAAIIINFNKNTLSSGVTMLALALLGLGANIIMIAVGMIATRKRTSADKALYMLCLPSMNIGAFSIPFIQSFLPAAGIVTACMFDVGNSIACTGGTYAFTSQYVTSDENGIDFRAFIKKLVTSTPLMTYIIMFTIVSLGFHLPHEVITLINPMAAANPFIAMMMIGTMIRIDFKREYMTDLLAVIGLRHIFSIALAALCYFVLPLDLIARQALVIISFAPLSIIAPAYTGLCGGDEGKASAINSLTIILSVIEITALLVAMGLN</sequence>
<accession>A0ABW2Y7W4</accession>
<feature type="transmembrane region" description="Helical" evidence="2">
    <location>
        <begin position="60"/>
        <end position="83"/>
    </location>
</feature>
<feature type="transmembrane region" description="Helical" evidence="2">
    <location>
        <begin position="95"/>
        <end position="113"/>
    </location>
</feature>
<dbReference type="PANTHER" id="PTHR36838">
    <property type="entry name" value="AUXIN EFFLUX CARRIER FAMILY PROTEIN"/>
    <property type="match status" value="1"/>
</dbReference>
<keyword evidence="4" id="KW-1185">Reference proteome</keyword>